<accession>A0AAW0A1U5</accession>
<evidence type="ECO:0000313" key="2">
    <source>
        <dbReference type="Proteomes" id="UP001362999"/>
    </source>
</evidence>
<protein>
    <submittedName>
        <fullName evidence="1">Uncharacterized protein</fullName>
    </submittedName>
</protein>
<evidence type="ECO:0000313" key="1">
    <source>
        <dbReference type="EMBL" id="KAK6997493.1"/>
    </source>
</evidence>
<dbReference type="EMBL" id="JAWWNJ010000090">
    <property type="protein sequence ID" value="KAK6997493.1"/>
    <property type="molecule type" value="Genomic_DNA"/>
</dbReference>
<sequence length="247" mass="27917">MSSMMFVDRSWRVGSTRRRGRGGYNAVDIRQAGRCRHRRDLSLRWGADGVGRIEGKEDRVSEAGTLMEGRVGGQNVGVVGKVVSEAQPGLKNVKIVPWNWMRGLFGRFAAKRIERAMPTRIRFPLVGWMWAESVREKEDVAVRVKFRILTFTITIDGCARSASLPSQLRTASTHATCLREHSTRSEWTPATSECVLERLELFGVELRPAEFSNSQQCLYIPIDDSPPYSNSPPFLPVDPSHPRRYDP</sequence>
<proteinExistence type="predicted"/>
<comment type="caution">
    <text evidence="1">The sequence shown here is derived from an EMBL/GenBank/DDBJ whole genome shotgun (WGS) entry which is preliminary data.</text>
</comment>
<dbReference type="AlphaFoldDB" id="A0AAW0A1U5"/>
<organism evidence="1 2">
    <name type="scientific">Favolaschia claudopus</name>
    <dbReference type="NCBI Taxonomy" id="2862362"/>
    <lineage>
        <taxon>Eukaryota</taxon>
        <taxon>Fungi</taxon>
        <taxon>Dikarya</taxon>
        <taxon>Basidiomycota</taxon>
        <taxon>Agaricomycotina</taxon>
        <taxon>Agaricomycetes</taxon>
        <taxon>Agaricomycetidae</taxon>
        <taxon>Agaricales</taxon>
        <taxon>Marasmiineae</taxon>
        <taxon>Mycenaceae</taxon>
        <taxon>Favolaschia</taxon>
    </lineage>
</organism>
<dbReference type="Proteomes" id="UP001362999">
    <property type="component" value="Unassembled WGS sequence"/>
</dbReference>
<gene>
    <name evidence="1" type="ORF">R3P38DRAFT_2797865</name>
</gene>
<name>A0AAW0A1U5_9AGAR</name>
<reference evidence="1 2" key="1">
    <citation type="journal article" date="2024" name="J Genomics">
        <title>Draft genome sequencing and assembly of Favolaschia claudopus CIRM-BRFM 2984 isolated from oak limbs.</title>
        <authorList>
            <person name="Navarro D."/>
            <person name="Drula E."/>
            <person name="Chaduli D."/>
            <person name="Cazenave R."/>
            <person name="Ahrendt S."/>
            <person name="Wang J."/>
            <person name="Lipzen A."/>
            <person name="Daum C."/>
            <person name="Barry K."/>
            <person name="Grigoriev I.V."/>
            <person name="Favel A."/>
            <person name="Rosso M.N."/>
            <person name="Martin F."/>
        </authorList>
    </citation>
    <scope>NUCLEOTIDE SEQUENCE [LARGE SCALE GENOMIC DNA]</scope>
    <source>
        <strain evidence="1 2">CIRM-BRFM 2984</strain>
    </source>
</reference>
<keyword evidence="2" id="KW-1185">Reference proteome</keyword>